<dbReference type="PANTHER" id="PTHR33393">
    <property type="entry name" value="POLYGLUTAMINE SYNTHESIS ACCESSORY PROTEIN RV0574C-RELATED"/>
    <property type="match status" value="1"/>
</dbReference>
<dbReference type="Gene3D" id="3.60.21.10">
    <property type="match status" value="1"/>
</dbReference>
<evidence type="ECO:0000313" key="3">
    <source>
        <dbReference type="EMBL" id="SUM42837.1"/>
    </source>
</evidence>
<evidence type="ECO:0000313" key="4">
    <source>
        <dbReference type="Proteomes" id="UP000254047"/>
    </source>
</evidence>
<dbReference type="AlphaFoldDB" id="A0A380FWZ5"/>
<name>A0A380FWZ5_9STAP</name>
<dbReference type="PANTHER" id="PTHR33393:SF12">
    <property type="entry name" value="CAPSULE BIOSYNTHESIS PROTEIN CAPA"/>
    <property type="match status" value="1"/>
</dbReference>
<dbReference type="Pfam" id="PF09587">
    <property type="entry name" value="PGA_cap"/>
    <property type="match status" value="1"/>
</dbReference>
<dbReference type="CDD" id="cd07381">
    <property type="entry name" value="MPP_CapA"/>
    <property type="match status" value="1"/>
</dbReference>
<evidence type="ECO:0000256" key="1">
    <source>
        <dbReference type="ARBA" id="ARBA00005662"/>
    </source>
</evidence>
<dbReference type="EMBL" id="UHDO01000001">
    <property type="protein sequence ID" value="SUM42837.1"/>
    <property type="molecule type" value="Genomic_DNA"/>
</dbReference>
<feature type="domain" description="Capsule synthesis protein CapA" evidence="2">
    <location>
        <begin position="32"/>
        <end position="279"/>
    </location>
</feature>
<evidence type="ECO:0000259" key="2">
    <source>
        <dbReference type="SMART" id="SM00854"/>
    </source>
</evidence>
<dbReference type="InterPro" id="IPR029052">
    <property type="entry name" value="Metallo-depent_PP-like"/>
</dbReference>
<organism evidence="3 4">
    <name type="scientific">Staphylococcus petrasii</name>
    <dbReference type="NCBI Taxonomy" id="1276936"/>
    <lineage>
        <taxon>Bacteria</taxon>
        <taxon>Bacillati</taxon>
        <taxon>Bacillota</taxon>
        <taxon>Bacilli</taxon>
        <taxon>Bacillales</taxon>
        <taxon>Staphylococcaceae</taxon>
        <taxon>Staphylococcus</taxon>
    </lineage>
</organism>
<comment type="similarity">
    <text evidence="1">Belongs to the CapA family.</text>
</comment>
<accession>A0A380FWZ5</accession>
<gene>
    <name evidence="3" type="ORF">NCTC13830_00359</name>
</gene>
<protein>
    <submittedName>
        <fullName evidence="3">Putative polyglutamic acid capsule biosynthesis protein</fullName>
    </submittedName>
</protein>
<dbReference type="InterPro" id="IPR052169">
    <property type="entry name" value="CW_Biosynth-Accessory"/>
</dbReference>
<dbReference type="SUPFAM" id="SSF56300">
    <property type="entry name" value="Metallo-dependent phosphatases"/>
    <property type="match status" value="1"/>
</dbReference>
<dbReference type="InterPro" id="IPR019079">
    <property type="entry name" value="Capsule_synth_CapA"/>
</dbReference>
<dbReference type="Proteomes" id="UP000254047">
    <property type="component" value="Unassembled WGS sequence"/>
</dbReference>
<proteinExistence type="inferred from homology"/>
<dbReference type="SMART" id="SM00854">
    <property type="entry name" value="PGA_cap"/>
    <property type="match status" value="1"/>
</dbReference>
<sequence length="380" mass="43193">MFKYYFSCIALFIIFVVIGGMALATDTSEKASVVAVGDNLIHPVVYNDAQRQDGSFDFTPMYQHIKKDIQQPDLAFVNQESPLGGDDRPFSGFKQFNTPSRIAHDVVNTGFDIVNAANNHVLDQGDEGVHNNIQTWNHYKDKALFTGVFDSEKEAQGIHTITSKGIKVSVLSYTYGTNDMTSKYPYTVKTFDEQTIKHDVRKAKKESDIVMVSAHWGNENHLQPNKTQQKYAQLFADEGVDVVIGTHPHVIQPIEWVKSQTSDHKTLVAYSLGNFLNGQYGGNENNQLLGRINFDVVKTPKDAHVEHVTWTSMVNHYEQANPYNKNTRQNFCIYNLDDYNEQLAQKHGLRYDPQSEWNVHHLQDVTKQVIDGQFLNEKSM</sequence>
<reference evidence="3 4" key="1">
    <citation type="submission" date="2018-06" db="EMBL/GenBank/DDBJ databases">
        <authorList>
            <consortium name="Pathogen Informatics"/>
            <person name="Doyle S."/>
        </authorList>
    </citation>
    <scope>NUCLEOTIDE SEQUENCE [LARGE SCALE GENOMIC DNA]</scope>
    <source>
        <strain evidence="3 4">NCTC13830</strain>
    </source>
</reference>